<accession>A0A814GGV8</accession>
<gene>
    <name evidence="1" type="ORF">OXX778_LOCUS16166</name>
</gene>
<evidence type="ECO:0000313" key="2">
    <source>
        <dbReference type="Proteomes" id="UP000663879"/>
    </source>
</evidence>
<keyword evidence="2" id="KW-1185">Reference proteome</keyword>
<dbReference type="Proteomes" id="UP000663879">
    <property type="component" value="Unassembled WGS sequence"/>
</dbReference>
<protein>
    <submittedName>
        <fullName evidence="1">Uncharacterized protein</fullName>
    </submittedName>
</protein>
<comment type="caution">
    <text evidence="1">The sequence shown here is derived from an EMBL/GenBank/DDBJ whole genome shotgun (WGS) entry which is preliminary data.</text>
</comment>
<feature type="non-terminal residue" evidence="1">
    <location>
        <position position="118"/>
    </location>
</feature>
<dbReference type="EMBL" id="CAJNOC010003747">
    <property type="protein sequence ID" value="CAF0996142.1"/>
    <property type="molecule type" value="Genomic_DNA"/>
</dbReference>
<reference evidence="1" key="1">
    <citation type="submission" date="2021-02" db="EMBL/GenBank/DDBJ databases">
        <authorList>
            <person name="Nowell W R."/>
        </authorList>
    </citation>
    <scope>NUCLEOTIDE SEQUENCE</scope>
    <source>
        <strain evidence="1">Ploen Becks lab</strain>
    </source>
</reference>
<name>A0A814GGV8_9BILA</name>
<dbReference type="AlphaFoldDB" id="A0A814GGV8"/>
<proteinExistence type="predicted"/>
<organism evidence="1 2">
    <name type="scientific">Brachionus calyciflorus</name>
    <dbReference type="NCBI Taxonomy" id="104777"/>
    <lineage>
        <taxon>Eukaryota</taxon>
        <taxon>Metazoa</taxon>
        <taxon>Spiralia</taxon>
        <taxon>Gnathifera</taxon>
        <taxon>Rotifera</taxon>
        <taxon>Eurotatoria</taxon>
        <taxon>Monogononta</taxon>
        <taxon>Pseudotrocha</taxon>
        <taxon>Ploima</taxon>
        <taxon>Brachionidae</taxon>
        <taxon>Brachionus</taxon>
    </lineage>
</organism>
<evidence type="ECO:0000313" key="1">
    <source>
        <dbReference type="EMBL" id="CAF0996142.1"/>
    </source>
</evidence>
<sequence length="118" mass="13971">MSKNFRRKYLCLEGSDDIPRTSKHLFSARRNDNQLASQIEVVRSTVRNQNEQLNSQAVEEVIDLVDYDFPLFDDSNFNVFNFPQERLNISQVEPIHNEKCKFSLALFKLYLNNRLTRQ</sequence>